<keyword evidence="5" id="KW-0456">Lyase</keyword>
<evidence type="ECO:0000256" key="5">
    <source>
        <dbReference type="ARBA" id="ARBA00023239"/>
    </source>
</evidence>
<evidence type="ECO:0000256" key="4">
    <source>
        <dbReference type="ARBA" id="ARBA00022898"/>
    </source>
</evidence>
<feature type="region of interest" description="Disordered" evidence="6">
    <location>
        <begin position="268"/>
        <end position="363"/>
    </location>
</feature>
<evidence type="ECO:0000313" key="10">
    <source>
        <dbReference type="Proteomes" id="UP000678393"/>
    </source>
</evidence>
<evidence type="ECO:0000256" key="1">
    <source>
        <dbReference type="ARBA" id="ARBA00001933"/>
    </source>
</evidence>
<dbReference type="PANTHER" id="PTHR42735">
    <property type="match status" value="1"/>
</dbReference>
<feature type="domain" description="PDXDC1/PDXD2 second" evidence="7">
    <location>
        <begin position="1"/>
        <end position="61"/>
    </location>
</feature>
<evidence type="ECO:0008006" key="11">
    <source>
        <dbReference type="Google" id="ProtNLM"/>
    </source>
</evidence>
<evidence type="ECO:0000256" key="2">
    <source>
        <dbReference type="ARBA" id="ARBA00009533"/>
    </source>
</evidence>
<dbReference type="EMBL" id="CAJHNH020003447">
    <property type="protein sequence ID" value="CAG5129322.1"/>
    <property type="molecule type" value="Genomic_DNA"/>
</dbReference>
<accession>A0A8S3ZPW0</accession>
<keyword evidence="3" id="KW-0210">Decarboxylase</keyword>
<dbReference type="OrthoDB" id="2161780at2759"/>
<comment type="similarity">
    <text evidence="2">Belongs to the group II decarboxylase family.</text>
</comment>
<evidence type="ECO:0000313" key="9">
    <source>
        <dbReference type="EMBL" id="CAG5129322.1"/>
    </source>
</evidence>
<dbReference type="Pfam" id="PF22937">
    <property type="entry name" value="PDXDC1-like_cen2"/>
    <property type="match status" value="1"/>
</dbReference>
<dbReference type="Pfam" id="PF22930">
    <property type="entry name" value="PDXDC1-like_cen"/>
    <property type="match status" value="1"/>
</dbReference>
<comment type="caution">
    <text evidence="9">The sequence shown here is derived from an EMBL/GenBank/DDBJ whole genome shotgun (WGS) entry which is preliminary data.</text>
</comment>
<gene>
    <name evidence="9" type="ORF">CUNI_LOCUS14880</name>
</gene>
<evidence type="ECO:0000256" key="3">
    <source>
        <dbReference type="ARBA" id="ARBA00022793"/>
    </source>
</evidence>
<evidence type="ECO:0000259" key="8">
    <source>
        <dbReference type="Pfam" id="PF22937"/>
    </source>
</evidence>
<feature type="domain" description="PDXDC1-like third" evidence="8">
    <location>
        <begin position="68"/>
        <end position="174"/>
    </location>
</feature>
<proteinExistence type="inferred from homology"/>
<organism evidence="9 10">
    <name type="scientific">Candidula unifasciata</name>
    <dbReference type="NCBI Taxonomy" id="100452"/>
    <lineage>
        <taxon>Eukaryota</taxon>
        <taxon>Metazoa</taxon>
        <taxon>Spiralia</taxon>
        <taxon>Lophotrochozoa</taxon>
        <taxon>Mollusca</taxon>
        <taxon>Gastropoda</taxon>
        <taxon>Heterobranchia</taxon>
        <taxon>Euthyneura</taxon>
        <taxon>Panpulmonata</taxon>
        <taxon>Eupulmonata</taxon>
        <taxon>Stylommatophora</taxon>
        <taxon>Helicina</taxon>
        <taxon>Helicoidea</taxon>
        <taxon>Geomitridae</taxon>
        <taxon>Candidula</taxon>
    </lineage>
</organism>
<name>A0A8S3ZPW0_9EUPU</name>
<dbReference type="AlphaFoldDB" id="A0A8S3ZPW0"/>
<dbReference type="Gene3D" id="3.90.1150.10">
    <property type="entry name" value="Aspartate Aminotransferase, domain 1"/>
    <property type="match status" value="1"/>
</dbReference>
<keyword evidence="10" id="KW-1185">Reference proteome</keyword>
<dbReference type="PANTHER" id="PTHR42735:SF1">
    <property type="entry name" value="PYRIDOXAL-DEPENDENT DECARBOXYLASE DOMAIN-CONTAINING PROTEIN 1-RELATED"/>
    <property type="match status" value="1"/>
</dbReference>
<dbReference type="InterPro" id="IPR055103">
    <property type="entry name" value="PDXDC1-like_2nd"/>
</dbReference>
<dbReference type="Proteomes" id="UP000678393">
    <property type="component" value="Unassembled WGS sequence"/>
</dbReference>
<sequence>LAEALQASNPRVPIDLVEVDKEGVCIRYSPLETAQIRGTTKEDIEDFLDSLKSNLSVLEATTQQRKRFRTIVSSHNNLRLIELNSWAGLGAASYIPEMYVNNQGDFTDKEKIEINNLNAELVHRLKAQDTAFSTGQSSDGIICVRFGLITSETDIDELVSLVCSSGKEVEESSKFLESMSEMIRRGIEEASKELEKENTEKLMNEGILRQVPVVSSLLNWFSPVKDQIKGRTFNLTSGKIIPTTDTYKYHMQIQEDGSTTPALRSAKDQIQSSGLSILKSTNKEDVEPPELQRQSSKTAGQVKAELVSQASASTTSPTLPTPPALSPQREATDATQLNPHVDNSKQGELNYASAENQADLIAS</sequence>
<protein>
    <recommendedName>
        <fullName evidence="11">Pyridoxal-dependent decarboxylase domain-containing protein 1</fullName>
    </recommendedName>
</protein>
<comment type="cofactor">
    <cofactor evidence="1">
        <name>pyridoxal 5'-phosphate</name>
        <dbReference type="ChEBI" id="CHEBI:597326"/>
    </cofactor>
</comment>
<dbReference type="InterPro" id="IPR015422">
    <property type="entry name" value="PyrdxlP-dep_Trfase_small"/>
</dbReference>
<evidence type="ECO:0000256" key="6">
    <source>
        <dbReference type="SAM" id="MobiDB-lite"/>
    </source>
</evidence>
<dbReference type="GO" id="GO:0016831">
    <property type="term" value="F:carboxy-lyase activity"/>
    <property type="evidence" value="ECO:0007669"/>
    <property type="project" value="UniProtKB-KW"/>
</dbReference>
<keyword evidence="4" id="KW-0663">Pyridoxal phosphate</keyword>
<feature type="compositionally biased region" description="Low complexity" evidence="6">
    <location>
        <begin position="308"/>
        <end position="318"/>
    </location>
</feature>
<feature type="compositionally biased region" description="Polar residues" evidence="6">
    <location>
        <begin position="268"/>
        <end position="280"/>
    </location>
</feature>
<dbReference type="InterPro" id="IPR050477">
    <property type="entry name" value="GrpII_AminoAcid_Decarb"/>
</dbReference>
<evidence type="ECO:0000259" key="7">
    <source>
        <dbReference type="Pfam" id="PF22930"/>
    </source>
</evidence>
<feature type="non-terminal residue" evidence="9">
    <location>
        <position position="363"/>
    </location>
</feature>
<reference evidence="9" key="1">
    <citation type="submission" date="2021-04" db="EMBL/GenBank/DDBJ databases">
        <authorList>
            <consortium name="Molecular Ecology Group"/>
        </authorList>
    </citation>
    <scope>NUCLEOTIDE SEQUENCE</scope>
</reference>
<dbReference type="InterPro" id="IPR055102">
    <property type="entry name" value="PDXDC1-like_3rd"/>
</dbReference>